<accession>A0ABD1Z2T8</accession>
<sequence>MDKFVPGSPCPYHGSYTKNITARYRDQILAAGGGAGAQVQAQARKMEPIWDIVSGLAKALTEARDQIATLMMKQQQNGDESISASDRASYPSSRAHSANQCAHNRCPPTPRVRSPQINRNVHRSHAHGFCAFGRNSEFKEKMHHNAGGVRYSSPKYTDTFQPSGINSSKGEQKGRGTAYGIKLRGDAGNCGINVVPGSKSYTCKQVKGKKGIHLSAQMRDCHLKLDSESDKFDAENPVKIRITAPTKVRPPPTSRKLSPDVKRYCVGTQYANLLKEEAYHLREQRSALEPKSKKAHWNNY</sequence>
<reference evidence="2 3" key="1">
    <citation type="submission" date="2024-09" db="EMBL/GenBank/DDBJ databases">
        <title>Chromosome-scale assembly of Riccia fluitans.</title>
        <authorList>
            <person name="Paukszto L."/>
            <person name="Sawicki J."/>
            <person name="Karawczyk K."/>
            <person name="Piernik-Szablinska J."/>
            <person name="Szczecinska M."/>
            <person name="Mazdziarz M."/>
        </authorList>
    </citation>
    <scope>NUCLEOTIDE SEQUENCE [LARGE SCALE GENOMIC DNA]</scope>
    <source>
        <strain evidence="2">Rf_01</strain>
        <tissue evidence="2">Aerial parts of the thallus</tissue>
    </source>
</reference>
<dbReference type="EMBL" id="JBHFFA010000003">
    <property type="protein sequence ID" value="KAL2636429.1"/>
    <property type="molecule type" value="Genomic_DNA"/>
</dbReference>
<evidence type="ECO:0000256" key="1">
    <source>
        <dbReference type="SAM" id="MobiDB-lite"/>
    </source>
</evidence>
<name>A0ABD1Z2T8_9MARC</name>
<gene>
    <name evidence="2" type="ORF">R1flu_007908</name>
</gene>
<organism evidence="2 3">
    <name type="scientific">Riccia fluitans</name>
    <dbReference type="NCBI Taxonomy" id="41844"/>
    <lineage>
        <taxon>Eukaryota</taxon>
        <taxon>Viridiplantae</taxon>
        <taxon>Streptophyta</taxon>
        <taxon>Embryophyta</taxon>
        <taxon>Marchantiophyta</taxon>
        <taxon>Marchantiopsida</taxon>
        <taxon>Marchantiidae</taxon>
        <taxon>Marchantiales</taxon>
        <taxon>Ricciaceae</taxon>
        <taxon>Riccia</taxon>
    </lineage>
</organism>
<evidence type="ECO:0000313" key="2">
    <source>
        <dbReference type="EMBL" id="KAL2636429.1"/>
    </source>
</evidence>
<feature type="compositionally biased region" description="Polar residues" evidence="1">
    <location>
        <begin position="73"/>
        <end position="102"/>
    </location>
</feature>
<keyword evidence="3" id="KW-1185">Reference proteome</keyword>
<feature type="region of interest" description="Disordered" evidence="1">
    <location>
        <begin position="73"/>
        <end position="113"/>
    </location>
</feature>
<comment type="caution">
    <text evidence="2">The sequence shown here is derived from an EMBL/GenBank/DDBJ whole genome shotgun (WGS) entry which is preliminary data.</text>
</comment>
<dbReference type="AlphaFoldDB" id="A0ABD1Z2T8"/>
<dbReference type="Proteomes" id="UP001605036">
    <property type="component" value="Unassembled WGS sequence"/>
</dbReference>
<proteinExistence type="predicted"/>
<evidence type="ECO:0000313" key="3">
    <source>
        <dbReference type="Proteomes" id="UP001605036"/>
    </source>
</evidence>
<protein>
    <submittedName>
        <fullName evidence="2">Uncharacterized protein</fullName>
    </submittedName>
</protein>